<evidence type="ECO:0000256" key="1">
    <source>
        <dbReference type="ARBA" id="ARBA00004123"/>
    </source>
</evidence>
<evidence type="ECO:0000313" key="6">
    <source>
        <dbReference type="Proteomes" id="UP000326939"/>
    </source>
</evidence>
<evidence type="ECO:0000313" key="5">
    <source>
        <dbReference type="EMBL" id="KAB5530214.1"/>
    </source>
</evidence>
<protein>
    <recommendedName>
        <fullName evidence="4">Plant bHLH transcription factor ACT-like domain-containing protein</fullName>
    </recommendedName>
</protein>
<keyword evidence="3" id="KW-0812">Transmembrane</keyword>
<dbReference type="InterPro" id="IPR054502">
    <property type="entry name" value="bHLH-TF_ACT-like_plant"/>
</dbReference>
<keyword evidence="3" id="KW-0472">Membrane</keyword>
<feature type="transmembrane region" description="Helical" evidence="3">
    <location>
        <begin position="73"/>
        <end position="94"/>
    </location>
</feature>
<dbReference type="PANTHER" id="PTHR31945:SF8">
    <property type="entry name" value="TRANSCRIPTION FACTOR BHLH93-LIKE PROTEIN"/>
    <property type="match status" value="1"/>
</dbReference>
<comment type="subcellular location">
    <subcellularLocation>
        <location evidence="1">Nucleus</location>
    </subcellularLocation>
</comment>
<dbReference type="GO" id="GO:0005634">
    <property type="term" value="C:nucleus"/>
    <property type="evidence" value="ECO:0007669"/>
    <property type="project" value="UniProtKB-SubCell"/>
</dbReference>
<dbReference type="EMBL" id="VDCV01000013">
    <property type="protein sequence ID" value="KAB5530214.1"/>
    <property type="molecule type" value="Genomic_DNA"/>
</dbReference>
<accession>A0A5N5KIQ6</accession>
<keyword evidence="6" id="KW-1185">Reference proteome</keyword>
<reference evidence="6" key="1">
    <citation type="journal article" date="2019" name="Gigascience">
        <title>De novo genome assembly of the endangered Acer yangbiense, a plant species with extremely small populations endemic to Yunnan Province, China.</title>
        <authorList>
            <person name="Yang J."/>
            <person name="Wariss H.M."/>
            <person name="Tao L."/>
            <person name="Zhang R."/>
            <person name="Yun Q."/>
            <person name="Hollingsworth P."/>
            <person name="Dao Z."/>
            <person name="Luo G."/>
            <person name="Guo H."/>
            <person name="Ma Y."/>
            <person name="Sun W."/>
        </authorList>
    </citation>
    <scope>NUCLEOTIDE SEQUENCE [LARGE SCALE GENOMIC DNA]</scope>
    <source>
        <strain evidence="6">cv. br00</strain>
    </source>
</reference>
<dbReference type="Pfam" id="PF22754">
    <property type="entry name" value="bHLH-TF_ACT-like_plant"/>
    <property type="match status" value="1"/>
</dbReference>
<dbReference type="Proteomes" id="UP000326939">
    <property type="component" value="Chromosome 13"/>
</dbReference>
<gene>
    <name evidence="5" type="ORF">DKX38_020295</name>
</gene>
<feature type="domain" description="Plant bHLH transcription factor ACT-like" evidence="4">
    <location>
        <begin position="136"/>
        <end position="214"/>
    </location>
</feature>
<organism evidence="5 6">
    <name type="scientific">Salix brachista</name>
    <dbReference type="NCBI Taxonomy" id="2182728"/>
    <lineage>
        <taxon>Eukaryota</taxon>
        <taxon>Viridiplantae</taxon>
        <taxon>Streptophyta</taxon>
        <taxon>Embryophyta</taxon>
        <taxon>Tracheophyta</taxon>
        <taxon>Spermatophyta</taxon>
        <taxon>Magnoliopsida</taxon>
        <taxon>eudicotyledons</taxon>
        <taxon>Gunneridae</taxon>
        <taxon>Pentapetalae</taxon>
        <taxon>rosids</taxon>
        <taxon>fabids</taxon>
        <taxon>Malpighiales</taxon>
        <taxon>Salicaceae</taxon>
        <taxon>Saliceae</taxon>
        <taxon>Salix</taxon>
    </lineage>
</organism>
<name>A0A5N5KIQ6_9ROSI</name>
<sequence length="224" mass="25546">MVSSEQKRAAMYKKLQILRSITNSHAVVCVCVCVCARVGVYSQYRHSLPLKFCEKIKVHHHSLLLKFCQRLKFTILLFFSSISVFLMVIMIVVVHDKASIILDASNYIKDLKKRVEKLNQDVSTAASFTSQNFPTIRVEEQENHFLIKVFTARNCHGLLVFILQAFEELGLEVLQARVSTSDSFLLEAIATRETKEADDQIDAQVVKQVVLQGIQKWIQGSEQE</sequence>
<evidence type="ECO:0000256" key="2">
    <source>
        <dbReference type="ARBA" id="ARBA00023242"/>
    </source>
</evidence>
<dbReference type="GO" id="GO:0003700">
    <property type="term" value="F:DNA-binding transcription factor activity"/>
    <property type="evidence" value="ECO:0007669"/>
    <property type="project" value="TreeGrafter"/>
</dbReference>
<evidence type="ECO:0000256" key="3">
    <source>
        <dbReference type="SAM" id="Phobius"/>
    </source>
</evidence>
<dbReference type="InterPro" id="IPR051358">
    <property type="entry name" value="TF_AMS/ICE1/BHLH6-like"/>
</dbReference>
<feature type="transmembrane region" description="Helical" evidence="3">
    <location>
        <begin position="21"/>
        <end position="40"/>
    </location>
</feature>
<proteinExistence type="predicted"/>
<dbReference type="AlphaFoldDB" id="A0A5N5KIQ6"/>
<dbReference type="PANTHER" id="PTHR31945">
    <property type="entry name" value="TRANSCRIPTION FACTOR SCREAM2-RELATED"/>
    <property type="match status" value="1"/>
</dbReference>
<evidence type="ECO:0000259" key="4">
    <source>
        <dbReference type="Pfam" id="PF22754"/>
    </source>
</evidence>
<keyword evidence="2" id="KW-0539">Nucleus</keyword>
<dbReference type="GO" id="GO:0043565">
    <property type="term" value="F:sequence-specific DNA binding"/>
    <property type="evidence" value="ECO:0007669"/>
    <property type="project" value="TreeGrafter"/>
</dbReference>
<comment type="caution">
    <text evidence="5">The sequence shown here is derived from an EMBL/GenBank/DDBJ whole genome shotgun (WGS) entry which is preliminary data.</text>
</comment>
<keyword evidence="3" id="KW-1133">Transmembrane helix</keyword>